<dbReference type="EMBL" id="BAABKG010000001">
    <property type="protein sequence ID" value="GAA5144297.1"/>
    <property type="molecule type" value="Genomic_DNA"/>
</dbReference>
<sequence>MSQWLEDLSTLQVLLLVAGVVVGGSVLATVVGALLVRMGMRRPWVVRRASSLSMRLLELLKRPLTIVVLDEVAAVIRVGHYTQNISDALLENHDELKALVAEKVRADPNTRLVKKLPGYDTIVSEVSETVLRVMIDMLNDPRMDELVSDLLRNNLEQIKVAVRERHHEGVEFKDADPVPVGAPVHLTRRGRPAGAGQPAPFPPSPSVPPSSPSSRYPR</sequence>
<keyword evidence="2" id="KW-0472">Membrane</keyword>
<keyword evidence="2" id="KW-1133">Transmembrane helix</keyword>
<name>A0ABP9PCB0_9ACTN</name>
<reference evidence="4" key="1">
    <citation type="journal article" date="2019" name="Int. J. Syst. Evol. Microbiol.">
        <title>The Global Catalogue of Microorganisms (GCM) 10K type strain sequencing project: providing services to taxonomists for standard genome sequencing and annotation.</title>
        <authorList>
            <consortium name="The Broad Institute Genomics Platform"/>
            <consortium name="The Broad Institute Genome Sequencing Center for Infectious Disease"/>
            <person name="Wu L."/>
            <person name="Ma J."/>
        </authorList>
    </citation>
    <scope>NUCLEOTIDE SEQUENCE [LARGE SCALE GENOMIC DNA]</scope>
    <source>
        <strain evidence="4">JCM 18459</strain>
    </source>
</reference>
<organism evidence="3 4">
    <name type="scientific">Nocardioides marinquilinus</name>
    <dbReference type="NCBI Taxonomy" id="1210400"/>
    <lineage>
        <taxon>Bacteria</taxon>
        <taxon>Bacillati</taxon>
        <taxon>Actinomycetota</taxon>
        <taxon>Actinomycetes</taxon>
        <taxon>Propionibacteriales</taxon>
        <taxon>Nocardioidaceae</taxon>
        <taxon>Nocardioides</taxon>
    </lineage>
</organism>
<evidence type="ECO:0000313" key="3">
    <source>
        <dbReference type="EMBL" id="GAA5144297.1"/>
    </source>
</evidence>
<feature type="compositionally biased region" description="Pro residues" evidence="1">
    <location>
        <begin position="199"/>
        <end position="211"/>
    </location>
</feature>
<feature type="transmembrane region" description="Helical" evidence="2">
    <location>
        <begin position="12"/>
        <end position="36"/>
    </location>
</feature>
<keyword evidence="4" id="KW-1185">Reference proteome</keyword>
<keyword evidence="2" id="KW-0812">Transmembrane</keyword>
<evidence type="ECO:0000256" key="1">
    <source>
        <dbReference type="SAM" id="MobiDB-lite"/>
    </source>
</evidence>
<feature type="region of interest" description="Disordered" evidence="1">
    <location>
        <begin position="172"/>
        <end position="218"/>
    </location>
</feature>
<protein>
    <submittedName>
        <fullName evidence="3">Uncharacterized protein</fullName>
    </submittedName>
</protein>
<evidence type="ECO:0000256" key="2">
    <source>
        <dbReference type="SAM" id="Phobius"/>
    </source>
</evidence>
<comment type="caution">
    <text evidence="3">The sequence shown here is derived from an EMBL/GenBank/DDBJ whole genome shotgun (WGS) entry which is preliminary data.</text>
</comment>
<dbReference type="RefSeq" id="WP_345455491.1">
    <property type="nucleotide sequence ID" value="NZ_BAABKG010000001.1"/>
</dbReference>
<evidence type="ECO:0000313" key="4">
    <source>
        <dbReference type="Proteomes" id="UP001500221"/>
    </source>
</evidence>
<dbReference type="Proteomes" id="UP001500221">
    <property type="component" value="Unassembled WGS sequence"/>
</dbReference>
<proteinExistence type="predicted"/>
<accession>A0ABP9PCB0</accession>
<gene>
    <name evidence="3" type="ORF">GCM10023340_11860</name>
</gene>